<dbReference type="Pfam" id="PF23728">
    <property type="entry name" value="Tubby_C_like"/>
    <property type="match status" value="1"/>
</dbReference>
<organism evidence="2 3">
    <name type="scientific">Staphylococcus felis</name>
    <dbReference type="NCBI Taxonomy" id="46127"/>
    <lineage>
        <taxon>Bacteria</taxon>
        <taxon>Bacillati</taxon>
        <taxon>Bacillota</taxon>
        <taxon>Bacilli</taxon>
        <taxon>Bacillales</taxon>
        <taxon>Staphylococcaceae</taxon>
        <taxon>Staphylococcus</taxon>
    </lineage>
</organism>
<comment type="caution">
    <text evidence="2">The sequence shown here is derived from an EMBL/GenBank/DDBJ whole genome shotgun (WGS) entry which is preliminary data.</text>
</comment>
<name>A0A3E0IT11_9STAP</name>
<sequence length="182" mass="21583">MSRYYYRENFFNTSTKPIEIFNEQNTAVYQMALYYQSTVQKVRGILGHLKYNFNITDNQNIYSSEREKAYKSLVSSKWHIYKNEKRIGELRTVLSLRSKLVFKDQRGETLTFQSGFFSKSVKVYDGKKHLVMTTSSERFKIASRHDLHILESTHHDMLLILLFQVFYEYQKARRRAASSAST</sequence>
<feature type="domain" description="Tubby C-terminal" evidence="1">
    <location>
        <begin position="4"/>
        <end position="168"/>
    </location>
</feature>
<dbReference type="Proteomes" id="UP000256562">
    <property type="component" value="Unassembled WGS sequence"/>
</dbReference>
<dbReference type="InterPro" id="IPR056944">
    <property type="entry name" value="Tubby_C-like"/>
</dbReference>
<dbReference type="AlphaFoldDB" id="A0A3E0IT11"/>
<evidence type="ECO:0000259" key="1">
    <source>
        <dbReference type="Pfam" id="PF23728"/>
    </source>
</evidence>
<dbReference type="OrthoDB" id="2388743at2"/>
<proteinExistence type="predicted"/>
<dbReference type="RefSeq" id="WP_116093425.1">
    <property type="nucleotide sequence ID" value="NZ_QKXN01000144.1"/>
</dbReference>
<evidence type="ECO:0000313" key="2">
    <source>
        <dbReference type="EMBL" id="REI01419.1"/>
    </source>
</evidence>
<evidence type="ECO:0000313" key="3">
    <source>
        <dbReference type="Proteomes" id="UP000256562"/>
    </source>
</evidence>
<reference evidence="2 3" key="1">
    <citation type="journal article" date="2018" name="Vet. Microbiol.">
        <title>Characterisation of Staphylococcus felis isolated from cats using whole genome sequencing.</title>
        <authorList>
            <person name="Worthing K."/>
            <person name="Pang S."/>
            <person name="Trott D.J."/>
            <person name="Abraham S."/>
            <person name="Coombs G.W."/>
            <person name="Jordan D."/>
            <person name="McIntyre L."/>
            <person name="Davies M.R."/>
            <person name="Norris J."/>
        </authorList>
    </citation>
    <scope>NUCLEOTIDE SEQUENCE [LARGE SCALE GENOMIC DNA]</scope>
    <source>
        <strain evidence="2 3">F9</strain>
    </source>
</reference>
<accession>A0A3E0IT11</accession>
<gene>
    <name evidence="2" type="ORF">DOS83_00330</name>
</gene>
<dbReference type="EMBL" id="QKXQ01000015">
    <property type="protein sequence ID" value="REI01419.1"/>
    <property type="molecule type" value="Genomic_DNA"/>
</dbReference>
<protein>
    <recommendedName>
        <fullName evidence="1">Tubby C-terminal domain-containing protein</fullName>
    </recommendedName>
</protein>